<dbReference type="PROSITE" id="PS51365">
    <property type="entry name" value="RENAL_DIPEPTIDASE_2"/>
    <property type="match status" value="1"/>
</dbReference>
<evidence type="ECO:0000313" key="2">
    <source>
        <dbReference type="EMBL" id="RBP48546.1"/>
    </source>
</evidence>
<comment type="caution">
    <text evidence="2">The sequence shown here is derived from an EMBL/GenBank/DDBJ whole genome shotgun (WGS) entry which is preliminary data.</text>
</comment>
<dbReference type="RefSeq" id="WP_113955581.1">
    <property type="nucleotide sequence ID" value="NZ_QNRT01000006.1"/>
</dbReference>
<feature type="chain" id="PRO_5017285813" evidence="1">
    <location>
        <begin position="27"/>
        <end position="367"/>
    </location>
</feature>
<dbReference type="InterPro" id="IPR032466">
    <property type="entry name" value="Metal_Hydrolase"/>
</dbReference>
<dbReference type="Pfam" id="PF01244">
    <property type="entry name" value="Peptidase_M19"/>
    <property type="match status" value="1"/>
</dbReference>
<dbReference type="GO" id="GO:0070573">
    <property type="term" value="F:metallodipeptidase activity"/>
    <property type="evidence" value="ECO:0007669"/>
    <property type="project" value="InterPro"/>
</dbReference>
<evidence type="ECO:0000313" key="3">
    <source>
        <dbReference type="Proteomes" id="UP000253083"/>
    </source>
</evidence>
<protein>
    <submittedName>
        <fullName evidence="2">Membrane dipeptidase</fullName>
    </submittedName>
</protein>
<evidence type="ECO:0000256" key="1">
    <source>
        <dbReference type="SAM" id="SignalP"/>
    </source>
</evidence>
<dbReference type="GO" id="GO:0006508">
    <property type="term" value="P:proteolysis"/>
    <property type="evidence" value="ECO:0007669"/>
    <property type="project" value="InterPro"/>
</dbReference>
<accession>A0A395JGF4</accession>
<dbReference type="Proteomes" id="UP000253083">
    <property type="component" value="Unassembled WGS sequence"/>
</dbReference>
<name>A0A395JGF4_9GAMM</name>
<keyword evidence="3" id="KW-1185">Reference proteome</keyword>
<sequence length="367" mass="39841">MTISRRAFISSSLMLPLGLSSVRSFADTPAISKMRQFVINGNMVIGPEFGEPFDDETKAQLEKTGLTAFKLSLGGSRGSYEEVHEVLDSLPEIYASNPDTLMHINSASDLQRAYDTRRTGIIYSFEAATMLGERVERVEEFANRGVRIMQLGYNHTSPFGAGVMSTDGPLGLSKLGYAVIKQMEENEVLLDLSHAHELTADEALKTSSKPVSMTHTGCYEINPHQRNKSNKTLRATADSGGIVGIYEMSYLTADLEQQSLEAFMAHIKHALKICGEDHVGIGSDTPVLGFDTGPQSMAQWNEINRQRKETGVAAPGEGPPPYVVGINGPHKMAVISEELNARGVAPAVIDKIIGNNFARVLSDTLPA</sequence>
<dbReference type="AlphaFoldDB" id="A0A395JGF4"/>
<dbReference type="SUPFAM" id="SSF51556">
    <property type="entry name" value="Metallo-dependent hydrolases"/>
    <property type="match status" value="1"/>
</dbReference>
<dbReference type="PANTHER" id="PTHR10443">
    <property type="entry name" value="MICROSOMAL DIPEPTIDASE"/>
    <property type="match status" value="1"/>
</dbReference>
<reference evidence="2 3" key="1">
    <citation type="submission" date="2018-06" db="EMBL/GenBank/DDBJ databases">
        <title>Genomic Encyclopedia of Type Strains, Phase IV (KMG-IV): sequencing the most valuable type-strain genomes for metagenomic binning, comparative biology and taxonomic classification.</title>
        <authorList>
            <person name="Goeker M."/>
        </authorList>
    </citation>
    <scope>NUCLEOTIDE SEQUENCE [LARGE SCALE GENOMIC DNA]</scope>
    <source>
        <strain evidence="2 3">DSM 24032</strain>
    </source>
</reference>
<organism evidence="2 3">
    <name type="scientific">Arenicella xantha</name>
    <dbReference type="NCBI Taxonomy" id="644221"/>
    <lineage>
        <taxon>Bacteria</taxon>
        <taxon>Pseudomonadati</taxon>
        <taxon>Pseudomonadota</taxon>
        <taxon>Gammaproteobacteria</taxon>
        <taxon>Arenicellales</taxon>
        <taxon>Arenicellaceae</taxon>
        <taxon>Arenicella</taxon>
    </lineage>
</organism>
<gene>
    <name evidence="2" type="ORF">DFR28_10632</name>
</gene>
<keyword evidence="1" id="KW-0732">Signal</keyword>
<dbReference type="EMBL" id="QNRT01000006">
    <property type="protein sequence ID" value="RBP48546.1"/>
    <property type="molecule type" value="Genomic_DNA"/>
</dbReference>
<proteinExistence type="predicted"/>
<dbReference type="PANTHER" id="PTHR10443:SF12">
    <property type="entry name" value="DIPEPTIDASE"/>
    <property type="match status" value="1"/>
</dbReference>
<dbReference type="InParanoid" id="A0A395JGF4"/>
<dbReference type="OrthoDB" id="9804920at2"/>
<dbReference type="Gene3D" id="3.20.20.140">
    <property type="entry name" value="Metal-dependent hydrolases"/>
    <property type="match status" value="1"/>
</dbReference>
<dbReference type="InterPro" id="IPR008257">
    <property type="entry name" value="Pept_M19"/>
</dbReference>
<feature type="signal peptide" evidence="1">
    <location>
        <begin position="1"/>
        <end position="26"/>
    </location>
</feature>